<reference evidence="7 8" key="1">
    <citation type="submission" date="2021-05" db="EMBL/GenBank/DDBJ databases">
        <title>Genome Assembly of Synthetic Allotetraploid Brassica napus Reveals Homoeologous Exchanges between Subgenomes.</title>
        <authorList>
            <person name="Davis J.T."/>
        </authorList>
    </citation>
    <scope>NUCLEOTIDE SEQUENCE [LARGE SCALE GENOMIC DNA]</scope>
    <source>
        <strain evidence="8">cv. Da-Ae</strain>
        <tissue evidence="7">Seedling</tissue>
    </source>
</reference>
<comment type="caution">
    <text evidence="7">The sequence shown here is derived from an EMBL/GenBank/DDBJ whole genome shotgun (WGS) entry which is preliminary data.</text>
</comment>
<accession>A0ABQ7Y8W2</accession>
<protein>
    <recommendedName>
        <fullName evidence="9">Cyclin N-terminal domain-containing protein</fullName>
    </recommendedName>
</protein>
<keyword evidence="1" id="KW-0132">Cell division</keyword>
<dbReference type="InterPro" id="IPR048258">
    <property type="entry name" value="Cyclins_cyclin-box"/>
</dbReference>
<feature type="domain" description="Cyclin C-terminal" evidence="6">
    <location>
        <begin position="192"/>
        <end position="339"/>
    </location>
</feature>
<dbReference type="InterPro" id="IPR036915">
    <property type="entry name" value="Cyclin-like_sf"/>
</dbReference>
<dbReference type="InterPro" id="IPR004367">
    <property type="entry name" value="Cyclin_C-dom"/>
</dbReference>
<organism evidence="7 8">
    <name type="scientific">Brassica napus</name>
    <name type="common">Rape</name>
    <dbReference type="NCBI Taxonomy" id="3708"/>
    <lineage>
        <taxon>Eukaryota</taxon>
        <taxon>Viridiplantae</taxon>
        <taxon>Streptophyta</taxon>
        <taxon>Embryophyta</taxon>
        <taxon>Tracheophyta</taxon>
        <taxon>Spermatophyta</taxon>
        <taxon>Magnoliopsida</taxon>
        <taxon>eudicotyledons</taxon>
        <taxon>Gunneridae</taxon>
        <taxon>Pentapetalae</taxon>
        <taxon>rosids</taxon>
        <taxon>malvids</taxon>
        <taxon>Brassicales</taxon>
        <taxon>Brassicaceae</taxon>
        <taxon>Brassiceae</taxon>
        <taxon>Brassica</taxon>
    </lineage>
</organism>
<evidence type="ECO:0000313" key="7">
    <source>
        <dbReference type="EMBL" id="KAH0864648.1"/>
    </source>
</evidence>
<evidence type="ECO:0000313" key="8">
    <source>
        <dbReference type="Proteomes" id="UP000824890"/>
    </source>
</evidence>
<evidence type="ECO:0000256" key="1">
    <source>
        <dbReference type="ARBA" id="ARBA00022618"/>
    </source>
</evidence>
<dbReference type="Gene3D" id="1.10.472.10">
    <property type="entry name" value="Cyclin-like"/>
    <property type="match status" value="2"/>
</dbReference>
<dbReference type="PANTHER" id="PTHR10177">
    <property type="entry name" value="CYCLINS"/>
    <property type="match status" value="1"/>
</dbReference>
<proteinExistence type="inferred from homology"/>
<evidence type="ECO:0008006" key="9">
    <source>
        <dbReference type="Google" id="ProtNLM"/>
    </source>
</evidence>
<dbReference type="Pfam" id="PF00134">
    <property type="entry name" value="Cyclin_N"/>
    <property type="match status" value="1"/>
</dbReference>
<keyword evidence="3" id="KW-0131">Cell cycle</keyword>
<evidence type="ECO:0000259" key="6">
    <source>
        <dbReference type="SMART" id="SM01332"/>
    </source>
</evidence>
<dbReference type="CDD" id="cd20543">
    <property type="entry name" value="CYCLIN_AtCycD-like_rpt1"/>
    <property type="match status" value="1"/>
</dbReference>
<dbReference type="SMART" id="SM00385">
    <property type="entry name" value="CYCLIN"/>
    <property type="match status" value="1"/>
</dbReference>
<evidence type="ECO:0000256" key="3">
    <source>
        <dbReference type="ARBA" id="ARBA00023306"/>
    </source>
</evidence>
<evidence type="ECO:0000256" key="2">
    <source>
        <dbReference type="ARBA" id="ARBA00023127"/>
    </source>
</evidence>
<dbReference type="SMART" id="SM01332">
    <property type="entry name" value="Cyclin_C"/>
    <property type="match status" value="1"/>
</dbReference>
<comment type="similarity">
    <text evidence="4">Belongs to the cyclin family.</text>
</comment>
<gene>
    <name evidence="7" type="ORF">HID58_081859</name>
</gene>
<dbReference type="Proteomes" id="UP000824890">
    <property type="component" value="Unassembled WGS sequence"/>
</dbReference>
<keyword evidence="2 4" id="KW-0195">Cyclin</keyword>
<keyword evidence="8" id="KW-1185">Reference proteome</keyword>
<feature type="domain" description="Cyclin-like" evidence="5">
    <location>
        <begin position="95"/>
        <end position="183"/>
    </location>
</feature>
<sequence length="384" mass="44526">MALEEEEEIQNAPFCMLFCEEDSSGFDEEDEDSCDDKSDEKFPFFHLGFLDRCMSWEEDELSSLISKENEFRPSLTEEGVLDDEYLALCREKAVDWILRVKSHYGFSSLTALLAVNYFDRFITSRKFQTEFPWMSQLTALACLSLAAKVEEVRVPLLVDLQVEEASYVFEAKTIQRMELLILSTLHWRVHPVTPISYLDHIIRRFSFKSHQQLEFLSRCESLLLSIVPGNAYPLSIHEFHQISWILVDAQFYCSWFSDSRFLSYSSSELAAAIMVSVFRGFKTCDESEYESQLMTLLRVDSEKVHKCYELVFDHIPSTKRMQQPPSPTGVFDASFSFDSSNESWVVSASPSPEPLFKRRRVQEQQMKLSSVNRVFLDVFSSSPR</sequence>
<dbReference type="SUPFAM" id="SSF47954">
    <property type="entry name" value="Cyclin-like"/>
    <property type="match status" value="1"/>
</dbReference>
<evidence type="ECO:0000259" key="5">
    <source>
        <dbReference type="SMART" id="SM00385"/>
    </source>
</evidence>
<dbReference type="CDD" id="cd20544">
    <property type="entry name" value="CYCLIN_AtCycD-like_rpt2"/>
    <property type="match status" value="1"/>
</dbReference>
<name>A0ABQ7Y8W2_BRANA</name>
<dbReference type="EMBL" id="JAGKQM010000018">
    <property type="protein sequence ID" value="KAH0864648.1"/>
    <property type="molecule type" value="Genomic_DNA"/>
</dbReference>
<evidence type="ECO:0000256" key="4">
    <source>
        <dbReference type="RuleBase" id="RU000383"/>
    </source>
</evidence>
<dbReference type="InterPro" id="IPR006671">
    <property type="entry name" value="Cyclin_N"/>
</dbReference>
<dbReference type="PROSITE" id="PS00292">
    <property type="entry name" value="CYCLINS"/>
    <property type="match status" value="1"/>
</dbReference>
<dbReference type="InterPro" id="IPR013763">
    <property type="entry name" value="Cyclin-like_dom"/>
</dbReference>
<dbReference type="InterPro" id="IPR039361">
    <property type="entry name" value="Cyclin"/>
</dbReference>
<dbReference type="Pfam" id="PF02984">
    <property type="entry name" value="Cyclin_C"/>
    <property type="match status" value="1"/>
</dbReference>